<feature type="transmembrane region" description="Helical" evidence="1">
    <location>
        <begin position="145"/>
        <end position="161"/>
    </location>
</feature>
<feature type="transmembrane region" description="Helical" evidence="1">
    <location>
        <begin position="90"/>
        <end position="110"/>
    </location>
</feature>
<feature type="transmembrane region" description="Helical" evidence="1">
    <location>
        <begin position="382"/>
        <end position="402"/>
    </location>
</feature>
<dbReference type="AlphaFoldDB" id="A0A1F6B335"/>
<feature type="transmembrane region" description="Helical" evidence="1">
    <location>
        <begin position="408"/>
        <end position="428"/>
    </location>
</feature>
<feature type="transmembrane region" description="Helical" evidence="1">
    <location>
        <begin position="202"/>
        <end position="222"/>
    </location>
</feature>
<dbReference type="Proteomes" id="UP000176450">
    <property type="component" value="Unassembled WGS sequence"/>
</dbReference>
<dbReference type="EMBL" id="MFJX01000015">
    <property type="protein sequence ID" value="OGG31328.1"/>
    <property type="molecule type" value="Genomic_DNA"/>
</dbReference>
<evidence type="ECO:0000313" key="3">
    <source>
        <dbReference type="Proteomes" id="UP000176450"/>
    </source>
</evidence>
<proteinExistence type="predicted"/>
<feature type="transmembrane region" description="Helical" evidence="1">
    <location>
        <begin position="350"/>
        <end position="370"/>
    </location>
</feature>
<accession>A0A1F6B335</accession>
<protein>
    <recommendedName>
        <fullName evidence="4">Glycosyltransferase RgtA/B/C/D-like domain-containing protein</fullName>
    </recommendedName>
</protein>
<evidence type="ECO:0000256" key="1">
    <source>
        <dbReference type="SAM" id="Phobius"/>
    </source>
</evidence>
<keyword evidence="1" id="KW-0812">Transmembrane</keyword>
<keyword evidence="1" id="KW-0472">Membrane</keyword>
<feature type="transmembrane region" description="Helical" evidence="1">
    <location>
        <begin position="7"/>
        <end position="25"/>
    </location>
</feature>
<gene>
    <name evidence="2" type="ORF">A3A63_00505</name>
</gene>
<comment type="caution">
    <text evidence="2">The sequence shown here is derived from an EMBL/GenBank/DDBJ whole genome shotgun (WGS) entry which is preliminary data.</text>
</comment>
<feature type="transmembrane region" description="Helical" evidence="1">
    <location>
        <begin position="167"/>
        <end position="195"/>
    </location>
</feature>
<name>A0A1F6B335_9BACT</name>
<evidence type="ECO:0000313" key="2">
    <source>
        <dbReference type="EMBL" id="OGG31328.1"/>
    </source>
</evidence>
<keyword evidence="1" id="KW-1133">Transmembrane helix</keyword>
<sequence>MKRAQWLTLIVSVAIGIRVLFYINYPAYQTSGDSVTYYLTARTMVETGVFVDQWRTPLYPIVIAIPYLLAGKPMPEAFPLQSYEFLSIRLAQSVAGIVTLVVVFFLLLRIGMNKDAAGLYCLFLAGHRTLLVFEHQLLTESFSTVLLVLIVSLLAGLIRTFHATKFILLSVLCIAGVFLRPGYIALPFILVGILVWYFRRKVVVVAGLMVLVVYIGVLLIYAQTNVRYFQYRGISRIRDVNMLGKILTLRLPIEHTPDVGGIKQIIQDYRRDYTDTNPWQVFMRFPQLFGTDYLNSLGDFVGAAIRDNAYAYFIASTAQIPGAILNVSDENEVAYTTKRLEPLFEFLNRAYYATQYVLLLLIIAGPVYIVRGLLRRSRYNTYLLILASISLYHIVVAVYLGYADYTRHLSVAYPFMYILAFIFLYDVWKLLKRVLV</sequence>
<organism evidence="2 3">
    <name type="scientific">Candidatus Gottesmanbacteria bacterium RIFCSPLOWO2_01_FULL_46_9</name>
    <dbReference type="NCBI Taxonomy" id="1798394"/>
    <lineage>
        <taxon>Bacteria</taxon>
        <taxon>Candidatus Gottesmaniibacteriota</taxon>
    </lineage>
</organism>
<evidence type="ECO:0008006" key="4">
    <source>
        <dbReference type="Google" id="ProtNLM"/>
    </source>
</evidence>
<reference evidence="2 3" key="1">
    <citation type="journal article" date="2016" name="Nat. Commun.">
        <title>Thousands of microbial genomes shed light on interconnected biogeochemical processes in an aquifer system.</title>
        <authorList>
            <person name="Anantharaman K."/>
            <person name="Brown C.T."/>
            <person name="Hug L.A."/>
            <person name="Sharon I."/>
            <person name="Castelle C.J."/>
            <person name="Probst A.J."/>
            <person name="Thomas B.C."/>
            <person name="Singh A."/>
            <person name="Wilkins M.J."/>
            <person name="Karaoz U."/>
            <person name="Brodie E.L."/>
            <person name="Williams K.H."/>
            <person name="Hubbard S.S."/>
            <person name="Banfield J.F."/>
        </authorList>
    </citation>
    <scope>NUCLEOTIDE SEQUENCE [LARGE SCALE GENOMIC DNA]</scope>
</reference>